<organism evidence="2 3">
    <name type="scientific">Acinetobacter stercoris</name>
    <dbReference type="NCBI Taxonomy" id="2126983"/>
    <lineage>
        <taxon>Bacteria</taxon>
        <taxon>Pseudomonadati</taxon>
        <taxon>Pseudomonadota</taxon>
        <taxon>Gammaproteobacteria</taxon>
        <taxon>Moraxellales</taxon>
        <taxon>Moraxellaceae</taxon>
        <taxon>Acinetobacter</taxon>
    </lineage>
</organism>
<keyword evidence="1" id="KW-0472">Membrane</keyword>
<dbReference type="AlphaFoldDB" id="A0A2U3N497"/>
<dbReference type="InParanoid" id="A0A2U3N497"/>
<keyword evidence="1" id="KW-1133">Transmembrane helix</keyword>
<proteinExistence type="predicted"/>
<gene>
    <name evidence="2" type="ORF">KPC_3676</name>
</gene>
<feature type="transmembrane region" description="Helical" evidence="1">
    <location>
        <begin position="19"/>
        <end position="45"/>
    </location>
</feature>
<reference evidence="3" key="1">
    <citation type="submission" date="2018-03" db="EMBL/GenBank/DDBJ databases">
        <authorList>
            <person name="Blom J."/>
        </authorList>
    </citation>
    <scope>NUCLEOTIDE SEQUENCE [LARGE SCALE GENOMIC DNA]</scope>
    <source>
        <strain evidence="3">KPC-SM-21</strain>
    </source>
</reference>
<name>A0A2U3N497_9GAMM</name>
<feature type="transmembrane region" description="Helical" evidence="1">
    <location>
        <begin position="66"/>
        <end position="88"/>
    </location>
</feature>
<dbReference type="Proteomes" id="UP000245974">
    <property type="component" value="Unassembled WGS sequence"/>
</dbReference>
<dbReference type="OrthoDB" id="6694830at2"/>
<accession>A0A2U3N497</accession>
<protein>
    <submittedName>
        <fullName evidence="2">Uncharacterized protein</fullName>
    </submittedName>
</protein>
<evidence type="ECO:0000313" key="2">
    <source>
        <dbReference type="EMBL" id="SPL72498.1"/>
    </source>
</evidence>
<sequence length="90" mass="9978">MSLESKKSWFGNSKYPAKVYFMCGWPLLLVFIGGAIGGLCAALAFSINLKIYKSELSNPLKIILNVLTGFITVLVWFIVATSLGQYFLHN</sequence>
<dbReference type="RefSeq" id="WP_121975885.1">
    <property type="nucleotide sequence ID" value="NZ_OOGT01000319.1"/>
</dbReference>
<dbReference type="EMBL" id="OOGT01000319">
    <property type="protein sequence ID" value="SPL72498.1"/>
    <property type="molecule type" value="Genomic_DNA"/>
</dbReference>
<keyword evidence="1" id="KW-0812">Transmembrane</keyword>
<keyword evidence="3" id="KW-1185">Reference proteome</keyword>
<evidence type="ECO:0000256" key="1">
    <source>
        <dbReference type="SAM" id="Phobius"/>
    </source>
</evidence>
<evidence type="ECO:0000313" key="3">
    <source>
        <dbReference type="Proteomes" id="UP000245974"/>
    </source>
</evidence>